<dbReference type="Pfam" id="PF16986">
    <property type="entry name" value="CzcE"/>
    <property type="match status" value="1"/>
</dbReference>
<evidence type="ECO:0000256" key="1">
    <source>
        <dbReference type="SAM" id="SignalP"/>
    </source>
</evidence>
<gene>
    <name evidence="2" type="ORF">A2151_00980</name>
</gene>
<protein>
    <recommendedName>
        <fullName evidence="4">CzcE family metal-binding protein</fullName>
    </recommendedName>
</protein>
<dbReference type="Gene3D" id="2.60.40.2280">
    <property type="entry name" value="Heavy-metal resistance protein CzcE"/>
    <property type="match status" value="1"/>
</dbReference>
<reference evidence="2 3" key="1">
    <citation type="journal article" date="2016" name="Nat. Commun.">
        <title>Thousands of microbial genomes shed light on interconnected biogeochemical processes in an aquifer system.</title>
        <authorList>
            <person name="Anantharaman K."/>
            <person name="Brown C.T."/>
            <person name="Hug L.A."/>
            <person name="Sharon I."/>
            <person name="Castelle C.J."/>
            <person name="Probst A.J."/>
            <person name="Thomas B.C."/>
            <person name="Singh A."/>
            <person name="Wilkins M.J."/>
            <person name="Karaoz U."/>
            <person name="Brodie E.L."/>
            <person name="Williams K.H."/>
            <person name="Hubbard S.S."/>
            <person name="Banfield J.F."/>
        </authorList>
    </citation>
    <scope>NUCLEOTIDE SEQUENCE [LARGE SCALE GENOMIC DNA]</scope>
</reference>
<accession>A0A1F6TR51</accession>
<proteinExistence type="predicted"/>
<dbReference type="Proteomes" id="UP000178885">
    <property type="component" value="Unassembled WGS sequence"/>
</dbReference>
<dbReference type="AlphaFoldDB" id="A0A1F6TR51"/>
<organism evidence="2 3">
    <name type="scientific">Candidatus Muproteobacteria bacterium RBG_16_65_34</name>
    <dbReference type="NCBI Taxonomy" id="1817760"/>
    <lineage>
        <taxon>Bacteria</taxon>
        <taxon>Pseudomonadati</taxon>
        <taxon>Pseudomonadota</taxon>
        <taxon>Candidatus Muproteobacteria</taxon>
    </lineage>
</organism>
<name>A0A1F6TR51_9PROT</name>
<keyword evidence="1" id="KW-0732">Signal</keyword>
<evidence type="ECO:0008006" key="4">
    <source>
        <dbReference type="Google" id="ProtNLM"/>
    </source>
</evidence>
<feature type="chain" id="PRO_5009526796" description="CzcE family metal-binding protein" evidence="1">
    <location>
        <begin position="27"/>
        <end position="119"/>
    </location>
</feature>
<sequence length="119" mass="12651">MKTPKPFNLASLAVVAALGAAAPAFANHPPVDSNLGTPVHEGSADRTVVVDPAMKWVNVTNGETIKFVIKDARGEQSFAWRFDTYTYGAVIELNKLAPAGMLDRAIKAYVAPNPQDISG</sequence>
<evidence type="ECO:0000313" key="2">
    <source>
        <dbReference type="EMBL" id="OGI47590.1"/>
    </source>
</evidence>
<comment type="caution">
    <text evidence="2">The sequence shown here is derived from an EMBL/GenBank/DDBJ whole genome shotgun (WGS) entry which is preliminary data.</text>
</comment>
<dbReference type="STRING" id="1817760.A2151_00980"/>
<feature type="signal peptide" evidence="1">
    <location>
        <begin position="1"/>
        <end position="26"/>
    </location>
</feature>
<evidence type="ECO:0000313" key="3">
    <source>
        <dbReference type="Proteomes" id="UP000178885"/>
    </source>
</evidence>
<dbReference type="InterPro" id="IPR031560">
    <property type="entry name" value="CzcE"/>
</dbReference>
<dbReference type="InterPro" id="IPR038674">
    <property type="entry name" value="CzcE_sf"/>
</dbReference>
<dbReference type="EMBL" id="MFSU01000051">
    <property type="protein sequence ID" value="OGI47590.1"/>
    <property type="molecule type" value="Genomic_DNA"/>
</dbReference>